<comment type="caution">
    <text evidence="2">The sequence shown here is derived from an EMBL/GenBank/DDBJ whole genome shotgun (WGS) entry which is preliminary data.</text>
</comment>
<evidence type="ECO:0000313" key="2">
    <source>
        <dbReference type="EMBL" id="GFE19266.1"/>
    </source>
</evidence>
<name>A0A640TAF3_9ACTN</name>
<sequence length="61" mass="6586">MATVKDDCRALSESSPWEGAPGTPYTQRADLVQRALCQMLPFDSVRCGVGVESTGSRQGRI</sequence>
<dbReference type="Proteomes" id="UP000430079">
    <property type="component" value="Unassembled WGS sequence"/>
</dbReference>
<dbReference type="AlphaFoldDB" id="A0A640TAF3"/>
<dbReference type="EMBL" id="BLIO01000001">
    <property type="protein sequence ID" value="GFE19266.1"/>
    <property type="molecule type" value="Genomic_DNA"/>
</dbReference>
<feature type="region of interest" description="Disordered" evidence="1">
    <location>
        <begin position="1"/>
        <end position="25"/>
    </location>
</feature>
<evidence type="ECO:0000313" key="3">
    <source>
        <dbReference type="Proteomes" id="UP000430079"/>
    </source>
</evidence>
<proteinExistence type="predicted"/>
<keyword evidence="3" id="KW-1185">Reference proteome</keyword>
<organism evidence="2 3">
    <name type="scientific">Streptomyces glebosus</name>
    <dbReference type="NCBI Taxonomy" id="249580"/>
    <lineage>
        <taxon>Bacteria</taxon>
        <taxon>Bacillati</taxon>
        <taxon>Actinomycetota</taxon>
        <taxon>Actinomycetes</taxon>
        <taxon>Kitasatosporales</taxon>
        <taxon>Streptomycetaceae</taxon>
        <taxon>Streptomyces</taxon>
    </lineage>
</organism>
<reference evidence="2 3" key="1">
    <citation type="submission" date="2019-12" db="EMBL/GenBank/DDBJ databases">
        <title>Whole genome shotgun sequence of Streptomyces hygroscopicus subsp. glebosus NBRC 13786.</title>
        <authorList>
            <person name="Ichikawa N."/>
            <person name="Kimura A."/>
            <person name="Kitahashi Y."/>
            <person name="Komaki H."/>
            <person name="Tamura T."/>
        </authorList>
    </citation>
    <scope>NUCLEOTIDE SEQUENCE [LARGE SCALE GENOMIC DNA]</scope>
    <source>
        <strain evidence="2 3">NBRC 13786</strain>
    </source>
</reference>
<accession>A0A640TAF3</accession>
<gene>
    <name evidence="2" type="ORF">Sgleb_73130</name>
</gene>
<protein>
    <submittedName>
        <fullName evidence="2">Uncharacterized protein</fullName>
    </submittedName>
</protein>
<evidence type="ECO:0000256" key="1">
    <source>
        <dbReference type="SAM" id="MobiDB-lite"/>
    </source>
</evidence>
<feature type="compositionally biased region" description="Basic and acidic residues" evidence="1">
    <location>
        <begin position="1"/>
        <end position="10"/>
    </location>
</feature>